<accession>A0AA92L851</accession>
<dbReference type="SUPFAM" id="SSF55729">
    <property type="entry name" value="Acyl-CoA N-acyltransferases (Nat)"/>
    <property type="match status" value="1"/>
</dbReference>
<feature type="domain" description="N-acetyltransferase" evidence="1">
    <location>
        <begin position="15"/>
        <end position="96"/>
    </location>
</feature>
<evidence type="ECO:0000259" key="1">
    <source>
        <dbReference type="Pfam" id="PF00583"/>
    </source>
</evidence>
<protein>
    <recommendedName>
        <fullName evidence="1">N-acetyltransferase domain-containing protein</fullName>
    </recommendedName>
</protein>
<dbReference type="RefSeq" id="WP_157130656.1">
    <property type="nucleotide sequence ID" value="NZ_CP021422.1"/>
</dbReference>
<dbReference type="InterPro" id="IPR016181">
    <property type="entry name" value="Acyl_CoA_acyltransferase"/>
</dbReference>
<evidence type="ECO:0000313" key="2">
    <source>
        <dbReference type="EMBL" id="QQR31346.1"/>
    </source>
</evidence>
<evidence type="ECO:0000313" key="3">
    <source>
        <dbReference type="Proteomes" id="UP000596035"/>
    </source>
</evidence>
<reference evidence="2 3" key="1">
    <citation type="submission" date="2020-11" db="EMBL/GenBank/DDBJ databases">
        <title>Closed and high quality bacterial genomes of the OMM12 community.</title>
        <authorList>
            <person name="Marbouty M."/>
            <person name="Lamy-Besnier Q."/>
            <person name="Debarbieux L."/>
            <person name="Koszul R."/>
        </authorList>
    </citation>
    <scope>NUCLEOTIDE SEQUENCE [LARGE SCALE GENOMIC DNA]</scope>
    <source>
        <strain evidence="2 3">KB18</strain>
    </source>
</reference>
<dbReference type="Proteomes" id="UP000596035">
    <property type="component" value="Chromosome"/>
</dbReference>
<sequence length="98" mass="11217">MGASLFVYYWEVRLDEYYELYMKCFPEHPTTPEVFSAKLRPELAHIVERRENGKLVGFAFVHSGPIPLLCVESRRGRGTGSGLLEECEGYPGERGYAR</sequence>
<dbReference type="EMBL" id="CP065321">
    <property type="protein sequence ID" value="QQR31346.1"/>
    <property type="molecule type" value="Genomic_DNA"/>
</dbReference>
<dbReference type="Gene3D" id="3.40.630.30">
    <property type="match status" value="1"/>
</dbReference>
<dbReference type="Pfam" id="PF00583">
    <property type="entry name" value="Acetyltransf_1"/>
    <property type="match status" value="1"/>
</dbReference>
<name>A0AA92L851_9FIRM</name>
<dbReference type="InterPro" id="IPR000182">
    <property type="entry name" value="GNAT_dom"/>
</dbReference>
<dbReference type="AlphaFoldDB" id="A0AA92L851"/>
<gene>
    <name evidence="2" type="ORF">I5Q82_06655</name>
</gene>
<organism evidence="2 3">
    <name type="scientific">Acutalibacter muris</name>
    <dbReference type="NCBI Taxonomy" id="1796620"/>
    <lineage>
        <taxon>Bacteria</taxon>
        <taxon>Bacillati</taxon>
        <taxon>Bacillota</taxon>
        <taxon>Clostridia</taxon>
        <taxon>Eubacteriales</taxon>
        <taxon>Acutalibacteraceae</taxon>
        <taxon>Acutalibacter</taxon>
    </lineage>
</organism>
<dbReference type="CDD" id="cd04301">
    <property type="entry name" value="NAT_SF"/>
    <property type="match status" value="1"/>
</dbReference>
<dbReference type="GO" id="GO:0016747">
    <property type="term" value="F:acyltransferase activity, transferring groups other than amino-acyl groups"/>
    <property type="evidence" value="ECO:0007669"/>
    <property type="project" value="InterPro"/>
</dbReference>
<proteinExistence type="predicted"/>